<organism evidence="1 2">
    <name type="scientific">Desulfobacula toluolica (strain DSM 7467 / Tol2)</name>
    <dbReference type="NCBI Taxonomy" id="651182"/>
    <lineage>
        <taxon>Bacteria</taxon>
        <taxon>Pseudomonadati</taxon>
        <taxon>Thermodesulfobacteriota</taxon>
        <taxon>Desulfobacteria</taxon>
        <taxon>Desulfobacterales</taxon>
        <taxon>Desulfobacteraceae</taxon>
        <taxon>Desulfobacula</taxon>
    </lineage>
</organism>
<protein>
    <submittedName>
        <fullName evidence="1">Conserved uncharacterized protein</fullName>
    </submittedName>
</protein>
<evidence type="ECO:0000313" key="2">
    <source>
        <dbReference type="Proteomes" id="UP000007347"/>
    </source>
</evidence>
<proteinExistence type="predicted"/>
<sequence length="250" mass="28265">MEKIMMKNLQRVLLSMVLLLLLLNSPCFGQQSFGDIKTVKISVIENEHIHNMARKTVRAVYEKIGIEVIFCELPARRALEWANAGKTDGDLARIDGTEKKFTNLIKILTPVTTFKGVVFTKKIKKGIQSWNDLKGLSVGIIAGIRYSDIGTKGLDRIQAKDMTHLMTLLFLDRLEVAIADLDSGQIEIKKNFPESKIHTIGRPLDSAPLFHFIHKKNKGLVPRFESALRDMLKSGQIDLIRKKVLQEVLF</sequence>
<dbReference type="Proteomes" id="UP000007347">
    <property type="component" value="Chromosome"/>
</dbReference>
<dbReference type="OrthoDB" id="368476at2"/>
<dbReference type="Gene3D" id="3.40.190.10">
    <property type="entry name" value="Periplasmic binding protein-like II"/>
    <property type="match status" value="2"/>
</dbReference>
<dbReference type="KEGG" id="dto:TOL2_C40880"/>
<accession>K0NCJ9</accession>
<dbReference type="HOGENOM" id="CLU_080965_2_1_7"/>
<dbReference type="AlphaFoldDB" id="K0NCJ9"/>
<dbReference type="SUPFAM" id="SSF53850">
    <property type="entry name" value="Periplasmic binding protein-like II"/>
    <property type="match status" value="1"/>
</dbReference>
<dbReference type="STRING" id="651182.TOL2_C40880"/>
<keyword evidence="2" id="KW-1185">Reference proteome</keyword>
<evidence type="ECO:0000313" key="1">
    <source>
        <dbReference type="EMBL" id="CCK82244.1"/>
    </source>
</evidence>
<dbReference type="EMBL" id="FO203503">
    <property type="protein sequence ID" value="CCK82244.1"/>
    <property type="molecule type" value="Genomic_DNA"/>
</dbReference>
<reference evidence="1 2" key="1">
    <citation type="journal article" date="2013" name="Environ. Microbiol.">
        <title>Complete genome, catabolic sub-proteomes and key-metabolites of Desulfobacula toluolica Tol2, a marine, aromatic compound-degrading, sulfate-reducing bacterium.</title>
        <authorList>
            <person name="Wohlbrand L."/>
            <person name="Jacob J.H."/>
            <person name="Kube M."/>
            <person name="Mussmann M."/>
            <person name="Jarling R."/>
            <person name="Beck A."/>
            <person name="Amann R."/>
            <person name="Wilkes H."/>
            <person name="Reinhardt R."/>
            <person name="Rabus R."/>
        </authorList>
    </citation>
    <scope>NUCLEOTIDE SEQUENCE [LARGE SCALE GENOMIC DNA]</scope>
    <source>
        <strain evidence="2">DSM 7467 / Tol2</strain>
    </source>
</reference>
<name>K0NCJ9_DESTT</name>
<gene>
    <name evidence="1" type="ordered locus">TOL2_C40880</name>
</gene>